<comment type="subcellular location">
    <subcellularLocation>
        <location evidence="1">Membrane</location>
        <topology evidence="1">Multi-pass membrane protein</topology>
    </subcellularLocation>
</comment>
<organism evidence="5">
    <name type="scientific">Tetraselmis sp. GSL018</name>
    <dbReference type="NCBI Taxonomy" id="582737"/>
    <lineage>
        <taxon>Eukaryota</taxon>
        <taxon>Viridiplantae</taxon>
        <taxon>Chlorophyta</taxon>
        <taxon>core chlorophytes</taxon>
        <taxon>Chlorodendrophyceae</taxon>
        <taxon>Chlorodendrales</taxon>
        <taxon>Chlorodendraceae</taxon>
        <taxon>Tetraselmis</taxon>
    </lineage>
</organism>
<dbReference type="PANTHER" id="PTHR33222">
    <property type="match status" value="1"/>
</dbReference>
<dbReference type="GO" id="GO:0009579">
    <property type="term" value="C:thylakoid"/>
    <property type="evidence" value="ECO:0007669"/>
    <property type="project" value="InterPro"/>
</dbReference>
<keyword evidence="3" id="KW-1133">Transmembrane helix</keyword>
<dbReference type="EMBL" id="GBEZ01000475">
    <property type="protein sequence ID" value="JAC84414.1"/>
    <property type="molecule type" value="Transcribed_RNA"/>
</dbReference>
<dbReference type="InterPro" id="IPR033344">
    <property type="entry name" value="CURT1"/>
</dbReference>
<evidence type="ECO:0000256" key="2">
    <source>
        <dbReference type="SAM" id="MobiDB-lite"/>
    </source>
</evidence>
<protein>
    <submittedName>
        <fullName evidence="5">Protein curvature thylakoid chloroplastic-like</fullName>
    </submittedName>
</protein>
<feature type="domain" description="Cyanobacterial aminoacyl-tRNA synthetase CAAD" evidence="4">
    <location>
        <begin position="66"/>
        <end position="149"/>
    </location>
</feature>
<sequence>MAAITSVSCRPLCASVSTRAAARPSKPSSAPQYAFVRPMKSTRSTNRLVVRAEAEEGFDPQKFIKEASEKWEKVENKSAVAVYGGGALALVWFSSTIVSAINAVPLLPKMLELVGLGYTAWFVYRYLLFKSSREELIKDVDELKKRITGTQDALKAEASKPSSAPIPPPSPKTTPPSGGKISE</sequence>
<dbReference type="AlphaFoldDB" id="A0A061SMW2"/>
<dbReference type="GO" id="GO:0016020">
    <property type="term" value="C:membrane"/>
    <property type="evidence" value="ECO:0007669"/>
    <property type="project" value="UniProtKB-SubCell"/>
</dbReference>
<feature type="transmembrane region" description="Helical" evidence="3">
    <location>
        <begin position="80"/>
        <end position="104"/>
    </location>
</feature>
<keyword evidence="3" id="KW-0812">Transmembrane</keyword>
<feature type="transmembrane region" description="Helical" evidence="3">
    <location>
        <begin position="110"/>
        <end position="128"/>
    </location>
</feature>
<reference evidence="5" key="1">
    <citation type="submission" date="2014-05" db="EMBL/GenBank/DDBJ databases">
        <title>The transcriptome of the halophilic microalga Tetraselmis sp. GSL018 isolated from the Great Salt Lake, Utah.</title>
        <authorList>
            <person name="Jinkerson R.E."/>
            <person name="D'Adamo S."/>
            <person name="Posewitz M.C."/>
        </authorList>
    </citation>
    <scope>NUCLEOTIDE SEQUENCE</scope>
    <source>
        <strain evidence="5">GSL018</strain>
    </source>
</reference>
<evidence type="ECO:0000256" key="1">
    <source>
        <dbReference type="ARBA" id="ARBA00004141"/>
    </source>
</evidence>
<dbReference type="InterPro" id="IPR025564">
    <property type="entry name" value="CAAD_dom"/>
</dbReference>
<dbReference type="PANTHER" id="PTHR33222:SF4">
    <property type="entry name" value="PROTEIN CURVATURE THYLAKOID 1A, CHLOROPLASTIC"/>
    <property type="match status" value="1"/>
</dbReference>
<gene>
    <name evidence="5" type="ORF">TSPGSL018_1027</name>
</gene>
<evidence type="ECO:0000256" key="3">
    <source>
        <dbReference type="SAM" id="Phobius"/>
    </source>
</evidence>
<keyword evidence="3" id="KW-0472">Membrane</keyword>
<evidence type="ECO:0000313" key="5">
    <source>
        <dbReference type="EMBL" id="JAC84414.1"/>
    </source>
</evidence>
<proteinExistence type="predicted"/>
<name>A0A061SMW2_9CHLO</name>
<accession>A0A061SMW2</accession>
<feature type="region of interest" description="Disordered" evidence="2">
    <location>
        <begin position="151"/>
        <end position="183"/>
    </location>
</feature>
<evidence type="ECO:0000259" key="4">
    <source>
        <dbReference type="Pfam" id="PF14159"/>
    </source>
</evidence>
<dbReference type="Pfam" id="PF14159">
    <property type="entry name" value="CAAD"/>
    <property type="match status" value="1"/>
</dbReference>
<feature type="compositionally biased region" description="Pro residues" evidence="2">
    <location>
        <begin position="164"/>
        <end position="174"/>
    </location>
</feature>